<keyword evidence="3" id="KW-1185">Reference proteome</keyword>
<dbReference type="EMBL" id="CAXDID020000082">
    <property type="protein sequence ID" value="CAL6019087.1"/>
    <property type="molecule type" value="Genomic_DNA"/>
</dbReference>
<reference evidence="2 3" key="2">
    <citation type="submission" date="2024-07" db="EMBL/GenBank/DDBJ databases">
        <authorList>
            <person name="Akdeniz Z."/>
        </authorList>
    </citation>
    <scope>NUCLEOTIDE SEQUENCE [LARGE SCALE GENOMIC DNA]</scope>
</reference>
<evidence type="ECO:0000313" key="1">
    <source>
        <dbReference type="EMBL" id="CAI9926276.1"/>
    </source>
</evidence>
<dbReference type="EMBL" id="CATOUU010000367">
    <property type="protein sequence ID" value="CAI9926276.1"/>
    <property type="molecule type" value="Genomic_DNA"/>
</dbReference>
<accession>A0AA86TRW3</accession>
<evidence type="ECO:0000313" key="3">
    <source>
        <dbReference type="Proteomes" id="UP001642409"/>
    </source>
</evidence>
<evidence type="ECO:0000313" key="2">
    <source>
        <dbReference type="EMBL" id="CAL6019087.1"/>
    </source>
</evidence>
<name>A0AA86TRW3_9EUKA</name>
<protein>
    <submittedName>
        <fullName evidence="1">Uncharacterized protein</fullName>
    </submittedName>
</protein>
<gene>
    <name evidence="1" type="ORF">HINF_LOCUS13921</name>
    <name evidence="2" type="ORF">HINF_LOCUS26779</name>
</gene>
<dbReference type="AlphaFoldDB" id="A0AA86TRW3"/>
<comment type="caution">
    <text evidence="1">The sequence shown here is derived from an EMBL/GenBank/DDBJ whole genome shotgun (WGS) entry which is preliminary data.</text>
</comment>
<reference evidence="1" key="1">
    <citation type="submission" date="2023-06" db="EMBL/GenBank/DDBJ databases">
        <authorList>
            <person name="Kurt Z."/>
        </authorList>
    </citation>
    <scope>NUCLEOTIDE SEQUENCE</scope>
</reference>
<proteinExistence type="predicted"/>
<dbReference type="Proteomes" id="UP001642409">
    <property type="component" value="Unassembled WGS sequence"/>
</dbReference>
<organism evidence="1">
    <name type="scientific">Hexamita inflata</name>
    <dbReference type="NCBI Taxonomy" id="28002"/>
    <lineage>
        <taxon>Eukaryota</taxon>
        <taxon>Metamonada</taxon>
        <taxon>Diplomonadida</taxon>
        <taxon>Hexamitidae</taxon>
        <taxon>Hexamitinae</taxon>
        <taxon>Hexamita</taxon>
    </lineage>
</organism>
<sequence length="491" mass="56416">MMMPELLSEQNTSQASFVFQFADIAIAMSELKSRLPLDRFRVNLDSTLLRSLSSAIVQQDFHQYLQMHLNDESSMLSNLDVTTLVHYLVLSSTTDTFGLNFSQINIYKLTQLFKDEIELDLNYFSELDLDQQLLRNLAAFLFVQQYKLAFRYSFADELFQIVCQEEQKRLYKKIFATQSKMFNFLDQVQQNLGIFIDGVMSTNDRSVIPCLQKILQFFNIVEHVLFAITEYKQLTMEIIRLDLSQTSGMVMHFVVQMSSLLKYSNNIPCFVMIHQHIIEKLSVCLEHLFVINKRNVMPISKEFSGTPLCSPQGNIVSYNQGLVQCLLESICQLAHFTLESSQEEVLTLCNLLCRVIAASQQDSEYSQIFKNQIISQQIVSQISILCSLTQQLFQQKSQAAIFVTNLIVDISIALYQARVYIANGSVIRLISMFTLELKGTEQLKQKCCFLMSRLATKKNVEHYFKKDLSNYVIGSDSKIDSILGVQHQKSI</sequence>